<organism evidence="2">
    <name type="scientific">Pandoravirus macleodensis</name>
    <dbReference type="NCBI Taxonomy" id="2107707"/>
    <lineage>
        <taxon>Viruses</taxon>
        <taxon>Pandoravirus</taxon>
    </lineage>
</organism>
<accession>A0A2U7UEK3</accession>
<gene>
    <name evidence="2" type="ORF">pmac_cds_176</name>
</gene>
<keyword evidence="1" id="KW-1133">Transmembrane helix</keyword>
<dbReference type="GeneID" id="36841319"/>
<keyword evidence="1" id="KW-0812">Transmembrane</keyword>
<reference evidence="2" key="1">
    <citation type="journal article" date="2018" name="Nat. Commun.">
        <title>Diversity and evolution of the emerging Pandoraviridae family.</title>
        <authorList>
            <person name="Legendre M."/>
            <person name="Fabre E."/>
            <person name="Poirot O."/>
            <person name="Jeudy S."/>
            <person name="Lartigue A."/>
            <person name="Alempic J.M."/>
            <person name="Beucher L."/>
            <person name="Philippe N."/>
            <person name="Bertaux L."/>
            <person name="Christo-Foroux E."/>
            <person name="Labadie K."/>
            <person name="Coute Y."/>
            <person name="Abergel C."/>
            <person name="Claverie J.M."/>
        </authorList>
    </citation>
    <scope>NUCLEOTIDE SEQUENCE [LARGE SCALE GENOMIC DNA]</scope>
    <source>
        <strain evidence="2">Macleodensis</strain>
    </source>
</reference>
<proteinExistence type="predicted"/>
<evidence type="ECO:0000256" key="1">
    <source>
        <dbReference type="SAM" id="Phobius"/>
    </source>
</evidence>
<dbReference type="RefSeq" id="YP_009480860.1">
    <property type="nucleotide sequence ID" value="NC_037665.1"/>
</dbReference>
<dbReference type="Proteomes" id="UP000249758">
    <property type="component" value="Segment"/>
</dbReference>
<evidence type="ECO:0000313" key="2">
    <source>
        <dbReference type="EMBL" id="AVK76864.1"/>
    </source>
</evidence>
<keyword evidence="1" id="KW-0472">Membrane</keyword>
<name>A0A2U7UEK3_9VIRU</name>
<dbReference type="KEGG" id="vg:36841319"/>
<dbReference type="EMBL" id="MG011691">
    <property type="protein sequence ID" value="AVK76864.1"/>
    <property type="molecule type" value="Genomic_DNA"/>
</dbReference>
<feature type="transmembrane region" description="Helical" evidence="1">
    <location>
        <begin position="31"/>
        <end position="51"/>
    </location>
</feature>
<sequence>MDAYYAVVAAVPSAVLCPALEHTGPQEAQALPLFVAGLCGCVTLAGLWALGRRQKRRRRARQAALAEVPDCAVENTADTMCTKTVVVRSCDAQHDQAATKPIVSTTFTTTALPGNVAQNEPASTSEIPDGTACGPTDTLCESGDVPLPAAASGTDLNPRLLMMLARDVSVHASWAPAYDEQDA</sequence>
<protein>
    <submittedName>
        <fullName evidence="2">Uncharacterized protein</fullName>
    </submittedName>
</protein>